<gene>
    <name evidence="3" type="ORF">BDV98DRAFT_629147</name>
</gene>
<protein>
    <recommendedName>
        <fullName evidence="2">Cyclin-like domain-containing protein</fullName>
    </recommendedName>
</protein>
<evidence type="ECO:0000256" key="1">
    <source>
        <dbReference type="RuleBase" id="RU000383"/>
    </source>
</evidence>
<proteinExistence type="inferred from homology"/>
<dbReference type="GO" id="GO:0000307">
    <property type="term" value="C:cyclin-dependent protein kinase holoenzyme complex"/>
    <property type="evidence" value="ECO:0007669"/>
    <property type="project" value="TreeGrafter"/>
</dbReference>
<evidence type="ECO:0000259" key="2">
    <source>
        <dbReference type="SMART" id="SM00385"/>
    </source>
</evidence>
<dbReference type="Pfam" id="PF00134">
    <property type="entry name" value="Cyclin_N"/>
    <property type="match status" value="1"/>
</dbReference>
<dbReference type="GO" id="GO:0005634">
    <property type="term" value="C:nucleus"/>
    <property type="evidence" value="ECO:0007669"/>
    <property type="project" value="TreeGrafter"/>
</dbReference>
<dbReference type="PANTHER" id="PTHR15615">
    <property type="match status" value="1"/>
</dbReference>
<organism evidence="3 4">
    <name type="scientific">Pterulicium gracile</name>
    <dbReference type="NCBI Taxonomy" id="1884261"/>
    <lineage>
        <taxon>Eukaryota</taxon>
        <taxon>Fungi</taxon>
        <taxon>Dikarya</taxon>
        <taxon>Basidiomycota</taxon>
        <taxon>Agaricomycotina</taxon>
        <taxon>Agaricomycetes</taxon>
        <taxon>Agaricomycetidae</taxon>
        <taxon>Agaricales</taxon>
        <taxon>Pleurotineae</taxon>
        <taxon>Pterulaceae</taxon>
        <taxon>Pterulicium</taxon>
    </lineage>
</organism>
<accession>A0A5C3Q821</accession>
<dbReference type="InterPro" id="IPR036915">
    <property type="entry name" value="Cyclin-like_sf"/>
</dbReference>
<dbReference type="InterPro" id="IPR013922">
    <property type="entry name" value="Cyclin_PHO80-like"/>
</dbReference>
<keyword evidence="1" id="KW-0195">Cyclin</keyword>
<reference evidence="3 4" key="1">
    <citation type="journal article" date="2019" name="Nat. Ecol. Evol.">
        <title>Megaphylogeny resolves global patterns of mushroom evolution.</title>
        <authorList>
            <person name="Varga T."/>
            <person name="Krizsan K."/>
            <person name="Foldi C."/>
            <person name="Dima B."/>
            <person name="Sanchez-Garcia M."/>
            <person name="Sanchez-Ramirez S."/>
            <person name="Szollosi G.J."/>
            <person name="Szarkandi J.G."/>
            <person name="Papp V."/>
            <person name="Albert L."/>
            <person name="Andreopoulos W."/>
            <person name="Angelini C."/>
            <person name="Antonin V."/>
            <person name="Barry K.W."/>
            <person name="Bougher N.L."/>
            <person name="Buchanan P."/>
            <person name="Buyck B."/>
            <person name="Bense V."/>
            <person name="Catcheside P."/>
            <person name="Chovatia M."/>
            <person name="Cooper J."/>
            <person name="Damon W."/>
            <person name="Desjardin D."/>
            <person name="Finy P."/>
            <person name="Geml J."/>
            <person name="Haridas S."/>
            <person name="Hughes K."/>
            <person name="Justo A."/>
            <person name="Karasinski D."/>
            <person name="Kautmanova I."/>
            <person name="Kiss B."/>
            <person name="Kocsube S."/>
            <person name="Kotiranta H."/>
            <person name="LaButti K.M."/>
            <person name="Lechner B.E."/>
            <person name="Liimatainen K."/>
            <person name="Lipzen A."/>
            <person name="Lukacs Z."/>
            <person name="Mihaltcheva S."/>
            <person name="Morgado L.N."/>
            <person name="Niskanen T."/>
            <person name="Noordeloos M.E."/>
            <person name="Ohm R.A."/>
            <person name="Ortiz-Santana B."/>
            <person name="Ovrebo C."/>
            <person name="Racz N."/>
            <person name="Riley R."/>
            <person name="Savchenko A."/>
            <person name="Shiryaev A."/>
            <person name="Soop K."/>
            <person name="Spirin V."/>
            <person name="Szebenyi C."/>
            <person name="Tomsovsky M."/>
            <person name="Tulloss R.E."/>
            <person name="Uehling J."/>
            <person name="Grigoriev I.V."/>
            <person name="Vagvolgyi C."/>
            <person name="Papp T."/>
            <person name="Martin F.M."/>
            <person name="Miettinen O."/>
            <person name="Hibbett D.S."/>
            <person name="Nagy L.G."/>
        </authorList>
    </citation>
    <scope>NUCLEOTIDE SEQUENCE [LARGE SCALE GENOMIC DNA]</scope>
    <source>
        <strain evidence="3 4">CBS 309.79</strain>
    </source>
</reference>
<sequence length="190" mass="21723">MVVDPYYGREDLSNLCARFVSHLFACPKYPPYTASTTTSTPSPSLPHFIAYALYRTQLRPSVAFAALSLLQRLKARFPTTRGSSGYRLFITAYMIASKVICENTYSNRSWCVVAQGMFPLREVNQMERELCMYLDWELTVDLASLAKLDLVVRKEFQDYKGPRDKSEVPHRSRFFFLSFSQSPSLSTAPL</sequence>
<dbReference type="InterPro" id="IPR013763">
    <property type="entry name" value="Cyclin-like_dom"/>
</dbReference>
<dbReference type="Gene3D" id="1.10.472.10">
    <property type="entry name" value="Cyclin-like"/>
    <property type="match status" value="1"/>
</dbReference>
<keyword evidence="4" id="KW-1185">Reference proteome</keyword>
<evidence type="ECO:0000313" key="4">
    <source>
        <dbReference type="Proteomes" id="UP000305067"/>
    </source>
</evidence>
<comment type="similarity">
    <text evidence="1">Belongs to the cyclin family.</text>
</comment>
<dbReference type="EMBL" id="ML178841">
    <property type="protein sequence ID" value="TFK98244.1"/>
    <property type="molecule type" value="Genomic_DNA"/>
</dbReference>
<dbReference type="PANTHER" id="PTHR15615:SF108">
    <property type="entry name" value="PROTEIN CNPPD1"/>
    <property type="match status" value="1"/>
</dbReference>
<dbReference type="Proteomes" id="UP000305067">
    <property type="component" value="Unassembled WGS sequence"/>
</dbReference>
<dbReference type="STRING" id="1884261.A0A5C3Q821"/>
<feature type="domain" description="Cyclin-like" evidence="2">
    <location>
        <begin position="47"/>
        <end position="132"/>
    </location>
</feature>
<dbReference type="InterPro" id="IPR006671">
    <property type="entry name" value="Cyclin_N"/>
</dbReference>
<dbReference type="GO" id="GO:0019901">
    <property type="term" value="F:protein kinase binding"/>
    <property type="evidence" value="ECO:0007669"/>
    <property type="project" value="InterPro"/>
</dbReference>
<evidence type="ECO:0000313" key="3">
    <source>
        <dbReference type="EMBL" id="TFK98244.1"/>
    </source>
</evidence>
<dbReference type="CDD" id="cd20557">
    <property type="entry name" value="CYCLIN_ScPCL1-like"/>
    <property type="match status" value="1"/>
</dbReference>
<dbReference type="SUPFAM" id="SSF47954">
    <property type="entry name" value="Cyclin-like"/>
    <property type="match status" value="1"/>
</dbReference>
<dbReference type="SMART" id="SM00385">
    <property type="entry name" value="CYCLIN"/>
    <property type="match status" value="1"/>
</dbReference>
<dbReference type="OrthoDB" id="244495at2759"/>
<dbReference type="AlphaFoldDB" id="A0A5C3Q821"/>
<name>A0A5C3Q821_9AGAR</name>
<dbReference type="GO" id="GO:0016538">
    <property type="term" value="F:cyclin-dependent protein serine/threonine kinase regulator activity"/>
    <property type="evidence" value="ECO:0007669"/>
    <property type="project" value="TreeGrafter"/>
</dbReference>